<keyword evidence="7" id="KW-1185">Reference proteome</keyword>
<comment type="caution">
    <text evidence="6">The sequence shown here is derived from an EMBL/GenBank/DDBJ whole genome shotgun (WGS) entry which is preliminary data.</text>
</comment>
<feature type="transmembrane region" description="Helical" evidence="5">
    <location>
        <begin position="47"/>
        <end position="70"/>
    </location>
</feature>
<evidence type="ECO:0000256" key="3">
    <source>
        <dbReference type="ARBA" id="ARBA00022989"/>
    </source>
</evidence>
<evidence type="ECO:0000256" key="5">
    <source>
        <dbReference type="SAM" id="Phobius"/>
    </source>
</evidence>
<feature type="transmembrane region" description="Helical" evidence="5">
    <location>
        <begin position="124"/>
        <end position="148"/>
    </location>
</feature>
<dbReference type="Proteomes" id="UP000566819">
    <property type="component" value="Unassembled WGS sequence"/>
</dbReference>
<dbReference type="GO" id="GO:0016020">
    <property type="term" value="C:membrane"/>
    <property type="evidence" value="ECO:0007669"/>
    <property type="project" value="UniProtKB-SubCell"/>
</dbReference>
<comment type="subcellular location">
    <subcellularLocation>
        <location evidence="1">Membrane</location>
        <topology evidence="1">Multi-pass membrane protein</topology>
    </subcellularLocation>
</comment>
<sequence>MSNSTTDDGGGFVLYRYHPSIPVAAIASGLFAIVTGLHSWKMFKTRAWFLTPLTIGGLFEVAGFAARAYSASQTPDWTIGPYVIQSVLPLVAPALFAGSIYMVLGRIIVMTDGEAHSVIRRKWLTKMFVCGDILAFTVQAGGAGFMSAGSLSSMNTGQNIVVGGLFIQIVFFGLFVLVALTFHTRMRKVPTARVYSEHLPWEQHLHALYASSALIMIRSIFRVVEFLLGNDGYVFGHEWFMWVFDALLMLFVLIIFCCIHPGEIRRYLDEAKASGLEIANSSVRLREYSSLERGYE</sequence>
<evidence type="ECO:0000256" key="1">
    <source>
        <dbReference type="ARBA" id="ARBA00004141"/>
    </source>
</evidence>
<keyword evidence="3 5" id="KW-1133">Transmembrane helix</keyword>
<dbReference type="OrthoDB" id="3358017at2759"/>
<dbReference type="AlphaFoldDB" id="A0A8H4RWH5"/>
<organism evidence="6 7">
    <name type="scientific">Cudoniella acicularis</name>
    <dbReference type="NCBI Taxonomy" id="354080"/>
    <lineage>
        <taxon>Eukaryota</taxon>
        <taxon>Fungi</taxon>
        <taxon>Dikarya</taxon>
        <taxon>Ascomycota</taxon>
        <taxon>Pezizomycotina</taxon>
        <taxon>Leotiomycetes</taxon>
        <taxon>Helotiales</taxon>
        <taxon>Tricladiaceae</taxon>
        <taxon>Cudoniella</taxon>
    </lineage>
</organism>
<dbReference type="EMBL" id="JAAMPI010000100">
    <property type="protein sequence ID" value="KAF4635767.1"/>
    <property type="molecule type" value="Genomic_DNA"/>
</dbReference>
<feature type="transmembrane region" description="Helical" evidence="5">
    <location>
        <begin position="205"/>
        <end position="224"/>
    </location>
</feature>
<feature type="transmembrane region" description="Helical" evidence="5">
    <location>
        <begin position="82"/>
        <end position="104"/>
    </location>
</feature>
<reference evidence="6 7" key="1">
    <citation type="submission" date="2020-03" db="EMBL/GenBank/DDBJ databases">
        <title>Draft Genome Sequence of Cudoniella acicularis.</title>
        <authorList>
            <person name="Buettner E."/>
            <person name="Kellner H."/>
        </authorList>
    </citation>
    <scope>NUCLEOTIDE SEQUENCE [LARGE SCALE GENOMIC DNA]</scope>
    <source>
        <strain evidence="6 7">DSM 108380</strain>
    </source>
</reference>
<dbReference type="Pfam" id="PF04479">
    <property type="entry name" value="RTA1"/>
    <property type="match status" value="1"/>
</dbReference>
<feature type="transmembrane region" description="Helical" evidence="5">
    <location>
        <begin position="239"/>
        <end position="259"/>
    </location>
</feature>
<evidence type="ECO:0000256" key="4">
    <source>
        <dbReference type="ARBA" id="ARBA00023136"/>
    </source>
</evidence>
<proteinExistence type="predicted"/>
<evidence type="ECO:0000256" key="2">
    <source>
        <dbReference type="ARBA" id="ARBA00022692"/>
    </source>
</evidence>
<evidence type="ECO:0000313" key="7">
    <source>
        <dbReference type="Proteomes" id="UP000566819"/>
    </source>
</evidence>
<feature type="transmembrane region" description="Helical" evidence="5">
    <location>
        <begin position="160"/>
        <end position="184"/>
    </location>
</feature>
<evidence type="ECO:0000313" key="6">
    <source>
        <dbReference type="EMBL" id="KAF4635767.1"/>
    </source>
</evidence>
<keyword evidence="4 5" id="KW-0472">Membrane</keyword>
<dbReference type="PANTHER" id="PTHR31465">
    <property type="entry name" value="PROTEIN RTA1-RELATED"/>
    <property type="match status" value="1"/>
</dbReference>
<dbReference type="InterPro" id="IPR007568">
    <property type="entry name" value="RTA1"/>
</dbReference>
<name>A0A8H4RWH5_9HELO</name>
<keyword evidence="2 5" id="KW-0812">Transmembrane</keyword>
<accession>A0A8H4RWH5</accession>
<gene>
    <name evidence="6" type="ORF">G7Y89_g2315</name>
</gene>
<feature type="transmembrane region" description="Helical" evidence="5">
    <location>
        <begin position="20"/>
        <end position="40"/>
    </location>
</feature>
<dbReference type="PANTHER" id="PTHR31465:SF1">
    <property type="entry name" value="PROTEIN RTA1-RELATED"/>
    <property type="match status" value="1"/>
</dbReference>
<protein>
    <submittedName>
        <fullName evidence="6">Uncharacterized protein</fullName>
    </submittedName>
</protein>